<dbReference type="Pfam" id="PF02338">
    <property type="entry name" value="OTU"/>
    <property type="match status" value="1"/>
</dbReference>
<feature type="compositionally biased region" description="Low complexity" evidence="4">
    <location>
        <begin position="749"/>
        <end position="765"/>
    </location>
</feature>
<feature type="region of interest" description="Disordered" evidence="4">
    <location>
        <begin position="642"/>
        <end position="673"/>
    </location>
</feature>
<dbReference type="eggNOG" id="KOG2605">
    <property type="taxonomic scope" value="Eukaryota"/>
</dbReference>
<keyword evidence="2 3" id="KW-0067">ATP-binding</keyword>
<dbReference type="eggNOG" id="KOG1187">
    <property type="taxonomic scope" value="Eukaryota"/>
</dbReference>
<dbReference type="Gene3D" id="3.90.70.80">
    <property type="match status" value="1"/>
</dbReference>
<feature type="compositionally biased region" description="Polar residues" evidence="4">
    <location>
        <begin position="947"/>
        <end position="960"/>
    </location>
</feature>
<sequence length="1014" mass="107652">MSTDIDLAIALSLSEGRTSNFVDTRRDSSIARSIQDEDIAQWQSTLGPGPLPEMHADDRQLRLERTLSERLAESGALTQHIPRTNSIEEGPGIADVGEFGAERLRMQERLGRYSLCEREVKGDGNCQFRALSDQLYRAPGYYDQLRRVAVDELRSHADRYSPYVAEDWGDYLRQMAKSGTWGDHLTLQAIADHFGVKMYIITSYREGEIIQINPIGRLRSERVLYLSFWAEVHYNSVFPRAEPPPVLPKDKTLGSRKLSQQVLPVGCKYFTYRELEEATGDWAQSNVIGDGGFGRVYKGRLRNGLLIAAKRLDRHGLQGDKEFNVEVSILSRLHHPGIIKLLGVCVDGDQRIAVFELLSRGSLSSALGNSNDSESARSAGGRDPSKQLSHVLTWQQRMQIALGLAQGLSYMHQERLVHRDVTSGNVLLTEGAHARIADLGLAQRLTMPDSIVIAAPVEADSILMGTYGYVAPEYAMSGELSQKTDVYAFGVVLLEILTAKPAVDGSRPPGCQMLSEWLLPSLSSVDRIWEHLDPALDIGTVAAPQLATLADVALASLSKNPSDRPRMTDVVRVLETAAAFKPDPSAASPSAANRPALNLIDAAAAPVGQLSAFGDPFASNPFAVGAPPESNLHAPLCTGMPGATDPGRGHAGGSSAAAAVTPQRGSPVSPVRHLGHLSSSRAAHALPKAQPEDFASPLQSGLRFGVMSQVSPDVGSAFGRSSATDQAAGSGRSNDREVSSVASSPLFDAMASRQSSPAASSGAPQQRDEASQSPSQLGSNTISLLNYPADQFWPHRGGSTAAPEEPSSSDTGPGPPVGSSFAAAVRRKEWRVAGPPSAPSFGDEPAGFSGGSGTQNRQRQRAGGGGLGGPLADSVASLTMSADRPPGRQTYSHAPGEIFGALQPIVDEEAAGPPEAAKKGVEGAGLSPSVARRRSSGNPFKDEECSTPPNRSSAERSGSGNPFAVAGGGDVQGRPGPSDGAQLHLDNSREAEVHWPCAQLDPAFLQLSPKPLAA</sequence>
<protein>
    <submittedName>
        <fullName evidence="7">Kinase-like protein</fullName>
    </submittedName>
</protein>
<evidence type="ECO:0000256" key="3">
    <source>
        <dbReference type="PROSITE-ProRule" id="PRU10141"/>
    </source>
</evidence>
<evidence type="ECO:0000313" key="7">
    <source>
        <dbReference type="EMBL" id="EIE22677.1"/>
    </source>
</evidence>
<dbReference type="SMR" id="I0YWA8"/>
<dbReference type="GeneID" id="17040664"/>
<dbReference type="InterPro" id="IPR000719">
    <property type="entry name" value="Prot_kinase_dom"/>
</dbReference>
<keyword evidence="8" id="KW-1185">Reference proteome</keyword>
<keyword evidence="1 3" id="KW-0547">Nucleotide-binding</keyword>
<dbReference type="GO" id="GO:0004672">
    <property type="term" value="F:protein kinase activity"/>
    <property type="evidence" value="ECO:0007669"/>
    <property type="project" value="InterPro"/>
</dbReference>
<dbReference type="InterPro" id="IPR001245">
    <property type="entry name" value="Ser-Thr/Tyr_kinase_cat_dom"/>
</dbReference>
<feature type="binding site" evidence="3">
    <location>
        <position position="310"/>
    </location>
    <ligand>
        <name>ATP</name>
        <dbReference type="ChEBI" id="CHEBI:30616"/>
    </ligand>
</feature>
<accession>I0YWA8</accession>
<dbReference type="SUPFAM" id="SSF56112">
    <property type="entry name" value="Protein kinase-like (PK-like)"/>
    <property type="match status" value="1"/>
</dbReference>
<dbReference type="OrthoDB" id="415023at2759"/>
<dbReference type="InterPro" id="IPR003323">
    <property type="entry name" value="OTU_dom"/>
</dbReference>
<evidence type="ECO:0000259" key="5">
    <source>
        <dbReference type="PROSITE" id="PS50011"/>
    </source>
</evidence>
<gene>
    <name evidence="7" type="ORF">COCSUDRAFT_66339</name>
</gene>
<dbReference type="STRING" id="574566.I0YWA8"/>
<evidence type="ECO:0000256" key="4">
    <source>
        <dbReference type="SAM" id="MobiDB-lite"/>
    </source>
</evidence>
<dbReference type="Pfam" id="PF07714">
    <property type="entry name" value="PK_Tyr_Ser-Thr"/>
    <property type="match status" value="1"/>
</dbReference>
<organism evidence="7 8">
    <name type="scientific">Coccomyxa subellipsoidea (strain C-169)</name>
    <name type="common">Green microalga</name>
    <dbReference type="NCBI Taxonomy" id="574566"/>
    <lineage>
        <taxon>Eukaryota</taxon>
        <taxon>Viridiplantae</taxon>
        <taxon>Chlorophyta</taxon>
        <taxon>core chlorophytes</taxon>
        <taxon>Trebouxiophyceae</taxon>
        <taxon>Trebouxiophyceae incertae sedis</taxon>
        <taxon>Coccomyxaceae</taxon>
        <taxon>Coccomyxa</taxon>
        <taxon>Coccomyxa subellipsoidea</taxon>
    </lineage>
</organism>
<dbReference type="Proteomes" id="UP000007264">
    <property type="component" value="Unassembled WGS sequence"/>
</dbReference>
<dbReference type="Gene3D" id="1.10.510.10">
    <property type="entry name" value="Transferase(Phosphotransferase) domain 1"/>
    <property type="match status" value="1"/>
</dbReference>
<dbReference type="PROSITE" id="PS50802">
    <property type="entry name" value="OTU"/>
    <property type="match status" value="1"/>
</dbReference>
<feature type="region of interest" description="Disordered" evidence="4">
    <location>
        <begin position="717"/>
        <end position="983"/>
    </location>
</feature>
<reference evidence="7 8" key="1">
    <citation type="journal article" date="2012" name="Genome Biol.">
        <title>The genome of the polar eukaryotic microalga coccomyxa subellipsoidea reveals traits of cold adaptation.</title>
        <authorList>
            <person name="Blanc G."/>
            <person name="Agarkova I."/>
            <person name="Grimwood J."/>
            <person name="Kuo A."/>
            <person name="Brueggeman A."/>
            <person name="Dunigan D."/>
            <person name="Gurnon J."/>
            <person name="Ladunga I."/>
            <person name="Lindquist E."/>
            <person name="Lucas S."/>
            <person name="Pangilinan J."/>
            <person name="Proschold T."/>
            <person name="Salamov A."/>
            <person name="Schmutz J."/>
            <person name="Weeks D."/>
            <person name="Yamada T."/>
            <person name="Claverie J.M."/>
            <person name="Grigoriev I."/>
            <person name="Van Etten J."/>
            <person name="Lomsadze A."/>
            <person name="Borodovsky M."/>
        </authorList>
    </citation>
    <scope>NUCLEOTIDE SEQUENCE [LARGE SCALE GENOMIC DNA]</scope>
    <source>
        <strain evidence="7 8">C-169</strain>
    </source>
</reference>
<comment type="caution">
    <text evidence="7">The sequence shown here is derived from an EMBL/GenBank/DDBJ whole genome shotgun (WGS) entry which is preliminary data.</text>
</comment>
<evidence type="ECO:0000259" key="6">
    <source>
        <dbReference type="PROSITE" id="PS50802"/>
    </source>
</evidence>
<dbReference type="GO" id="GO:0005524">
    <property type="term" value="F:ATP binding"/>
    <property type="evidence" value="ECO:0007669"/>
    <property type="project" value="UniProtKB-UniRule"/>
</dbReference>
<dbReference type="PANTHER" id="PTHR47989">
    <property type="entry name" value="OS01G0750732 PROTEIN"/>
    <property type="match status" value="1"/>
</dbReference>
<feature type="region of interest" description="Disordered" evidence="4">
    <location>
        <begin position="365"/>
        <end position="384"/>
    </location>
</feature>
<dbReference type="InterPro" id="IPR038765">
    <property type="entry name" value="Papain-like_cys_pep_sf"/>
</dbReference>
<dbReference type="PROSITE" id="PS50011">
    <property type="entry name" value="PROTEIN_KINASE_DOM"/>
    <property type="match status" value="1"/>
</dbReference>
<dbReference type="InterPro" id="IPR017441">
    <property type="entry name" value="Protein_kinase_ATP_BS"/>
</dbReference>
<evidence type="ECO:0000256" key="1">
    <source>
        <dbReference type="ARBA" id="ARBA00022741"/>
    </source>
</evidence>
<dbReference type="InterPro" id="IPR011009">
    <property type="entry name" value="Kinase-like_dom_sf"/>
</dbReference>
<dbReference type="Gene3D" id="3.30.200.20">
    <property type="entry name" value="Phosphorylase Kinase, domain 1"/>
    <property type="match status" value="1"/>
</dbReference>
<evidence type="ECO:0000313" key="8">
    <source>
        <dbReference type="Proteomes" id="UP000007264"/>
    </source>
</evidence>
<dbReference type="CDD" id="cd22751">
    <property type="entry name" value="OTU_plant_OTU9-like"/>
    <property type="match status" value="1"/>
</dbReference>
<name>I0YWA8_COCSC</name>
<dbReference type="KEGG" id="csl:COCSUDRAFT_66339"/>
<evidence type="ECO:0000256" key="2">
    <source>
        <dbReference type="ARBA" id="ARBA00022840"/>
    </source>
</evidence>
<feature type="domain" description="Protein kinase" evidence="5">
    <location>
        <begin position="282"/>
        <end position="580"/>
    </location>
</feature>
<proteinExistence type="predicted"/>
<feature type="domain" description="OTU" evidence="6">
    <location>
        <begin position="115"/>
        <end position="240"/>
    </location>
</feature>
<dbReference type="RefSeq" id="XP_005647221.1">
    <property type="nucleotide sequence ID" value="XM_005647164.1"/>
</dbReference>
<dbReference type="PROSITE" id="PS00109">
    <property type="entry name" value="PROTEIN_KINASE_TYR"/>
    <property type="match status" value="1"/>
</dbReference>
<dbReference type="PANTHER" id="PTHR47989:SF47">
    <property type="entry name" value="SERINE_THREONINE-PROTEIN KINASE PBL28-RELATED"/>
    <property type="match status" value="1"/>
</dbReference>
<dbReference type="EMBL" id="AGSI01000009">
    <property type="protein sequence ID" value="EIE22677.1"/>
    <property type="molecule type" value="Genomic_DNA"/>
</dbReference>
<dbReference type="SUPFAM" id="SSF54001">
    <property type="entry name" value="Cysteine proteinases"/>
    <property type="match status" value="1"/>
</dbReference>
<dbReference type="AlphaFoldDB" id="I0YWA8"/>
<dbReference type="InterPro" id="IPR008266">
    <property type="entry name" value="Tyr_kinase_AS"/>
</dbReference>
<dbReference type="PROSITE" id="PS00107">
    <property type="entry name" value="PROTEIN_KINASE_ATP"/>
    <property type="match status" value="1"/>
</dbReference>
<feature type="compositionally biased region" description="Polar residues" evidence="4">
    <location>
        <begin position="771"/>
        <end position="784"/>
    </location>
</feature>